<dbReference type="EMBL" id="GEEE01023359">
    <property type="protein sequence ID" value="JAP39866.1"/>
    <property type="molecule type" value="Transcribed_RNA"/>
</dbReference>
<keyword evidence="1" id="KW-1133">Transmembrane helix</keyword>
<evidence type="ECO:0000313" key="4">
    <source>
        <dbReference type="EMBL" id="VDM02665.1"/>
    </source>
</evidence>
<dbReference type="Proteomes" id="UP000275846">
    <property type="component" value="Unassembled WGS sequence"/>
</dbReference>
<evidence type="ECO:0000256" key="2">
    <source>
        <dbReference type="SAM" id="SignalP"/>
    </source>
</evidence>
<gene>
    <name evidence="4" type="ORF">SSLN_LOCUS16279</name>
    <name evidence="3" type="ORF">TR108372</name>
</gene>
<dbReference type="OrthoDB" id="6273080at2759"/>
<name>A0A0X3NY99_SCHSO</name>
<keyword evidence="5" id="KW-1185">Reference proteome</keyword>
<evidence type="ECO:0000313" key="5">
    <source>
        <dbReference type="Proteomes" id="UP000275846"/>
    </source>
</evidence>
<sequence>MQNMHLLLALRILFFHLTFLVYGGTELRDCFCGYKRSGMLAMLRCFPNKDFMAAAVFQPVACNRVKDLIRIGGEEIVWEESAKDRPLGMSIDPYGLSDLDFRGTAQSATNLQLDLPLNAKFLDSFAFAGLSSLKGLRAWRQSLALESCSLAGLPKLETVVLNCSSTFTNFLTFGDSFRSLRLVGCRDLPIQFVCTRCSQQPNTNVLRVLPGPPSTESQIIFETVPPEDGERLPVGQCVPGVCSDEHLCRNNYALKLSKEFTLKQTTTDLQPPVTDTPENTTGYQTIFGFLDSTSSSLGQLAILVILPVILLILLISALVCACLLLRMTGFLGGTTRVTRNTQLAVASQPPSTVYNPISAKV</sequence>
<protein>
    <submittedName>
        <fullName evidence="3 6">Uncharacterized protein</fullName>
    </submittedName>
</protein>
<organism evidence="3">
    <name type="scientific">Schistocephalus solidus</name>
    <name type="common">Tapeworm</name>
    <dbReference type="NCBI Taxonomy" id="70667"/>
    <lineage>
        <taxon>Eukaryota</taxon>
        <taxon>Metazoa</taxon>
        <taxon>Spiralia</taxon>
        <taxon>Lophotrochozoa</taxon>
        <taxon>Platyhelminthes</taxon>
        <taxon>Cestoda</taxon>
        <taxon>Eucestoda</taxon>
        <taxon>Diphyllobothriidea</taxon>
        <taxon>Diphyllobothriidae</taxon>
        <taxon>Schistocephalus</taxon>
    </lineage>
</organism>
<evidence type="ECO:0000313" key="6">
    <source>
        <dbReference type="WBParaSite" id="SSLN_0001689101-mRNA-1"/>
    </source>
</evidence>
<accession>A0A0X3NY99</accession>
<dbReference type="AlphaFoldDB" id="A0A0X3NY99"/>
<feature type="chain" id="PRO_5008862617" evidence="2">
    <location>
        <begin position="24"/>
        <end position="361"/>
    </location>
</feature>
<keyword evidence="1" id="KW-0812">Transmembrane</keyword>
<reference evidence="3" key="1">
    <citation type="submission" date="2016-01" db="EMBL/GenBank/DDBJ databases">
        <title>Reference transcriptome for the parasite Schistocephalus solidus: insights into the molecular evolution of parasitism.</title>
        <authorList>
            <person name="Hebert F.O."/>
            <person name="Grambauer S."/>
            <person name="Barber I."/>
            <person name="Landry C.R."/>
            <person name="Aubin-Horth N."/>
        </authorList>
    </citation>
    <scope>NUCLEOTIDE SEQUENCE</scope>
</reference>
<keyword evidence="2" id="KW-0732">Signal</keyword>
<reference evidence="4 5" key="3">
    <citation type="submission" date="2018-11" db="EMBL/GenBank/DDBJ databases">
        <authorList>
            <consortium name="Pathogen Informatics"/>
        </authorList>
    </citation>
    <scope>NUCLEOTIDE SEQUENCE [LARGE SCALE GENOMIC DNA]</scope>
    <source>
        <strain evidence="4 5">NST_G2</strain>
    </source>
</reference>
<keyword evidence="1" id="KW-0472">Membrane</keyword>
<feature type="signal peptide" evidence="2">
    <location>
        <begin position="1"/>
        <end position="23"/>
    </location>
</feature>
<dbReference type="EMBL" id="UYSU01040907">
    <property type="protein sequence ID" value="VDM02665.1"/>
    <property type="molecule type" value="Genomic_DNA"/>
</dbReference>
<reference evidence="6" key="2">
    <citation type="submission" date="2016-06" db="UniProtKB">
        <authorList>
            <consortium name="WormBaseParasite"/>
        </authorList>
    </citation>
    <scope>IDENTIFICATION</scope>
</reference>
<evidence type="ECO:0000256" key="1">
    <source>
        <dbReference type="SAM" id="Phobius"/>
    </source>
</evidence>
<evidence type="ECO:0000313" key="3">
    <source>
        <dbReference type="EMBL" id="JAP39866.1"/>
    </source>
</evidence>
<feature type="transmembrane region" description="Helical" evidence="1">
    <location>
        <begin position="300"/>
        <end position="325"/>
    </location>
</feature>
<proteinExistence type="predicted"/>
<dbReference type="WBParaSite" id="SSLN_0001689101-mRNA-1">
    <property type="protein sequence ID" value="SSLN_0001689101-mRNA-1"/>
    <property type="gene ID" value="SSLN_0001689101"/>
</dbReference>